<sequence length="48" mass="5785">MKRYWYLVSQPSIALLRNAWPVEVYAAFCSQDDYQLIRCEWGRCAINR</sequence>
<dbReference type="Proteomes" id="UP000229757">
    <property type="component" value="Chromosome"/>
</dbReference>
<evidence type="ECO:0000313" key="1">
    <source>
        <dbReference type="EMBL" id="ATX76691.1"/>
    </source>
</evidence>
<reference evidence="1 2" key="1">
    <citation type="journal article" date="2017" name="Environ. Microbiol.">
        <title>Genomic and physiological analyses of 'Reinekea forsetii' reveal a versatile opportunistic lifestyle during spring algae blooms.</title>
        <authorList>
            <person name="Avci B."/>
            <person name="Hahnke R.L."/>
            <person name="Chafee M."/>
            <person name="Fischer T."/>
            <person name="Gruber-Vodicka H."/>
            <person name="Tegetmeyer H.E."/>
            <person name="Harder J."/>
            <person name="Fuchs B.M."/>
            <person name="Amann R.I."/>
            <person name="Teeling H."/>
        </authorList>
    </citation>
    <scope>NUCLEOTIDE SEQUENCE [LARGE SCALE GENOMIC DNA]</scope>
    <source>
        <strain evidence="1 2">Hel1_31_D35</strain>
    </source>
</reference>
<dbReference type="KEGG" id="rfo:REIFOR_01546"/>
<name>A0A2K8KS42_9GAMM</name>
<dbReference type="OrthoDB" id="6121551at2"/>
<dbReference type="AlphaFoldDB" id="A0A2K8KS42"/>
<proteinExistence type="predicted"/>
<gene>
    <name evidence="1" type="ORF">REIFOR_01546</name>
</gene>
<dbReference type="RefSeq" id="WP_158524325.1">
    <property type="nucleotide sequence ID" value="NZ_CP011797.1"/>
</dbReference>
<evidence type="ECO:0000313" key="2">
    <source>
        <dbReference type="Proteomes" id="UP000229757"/>
    </source>
</evidence>
<protein>
    <submittedName>
        <fullName evidence="1">Uncharacterized protein</fullName>
    </submittedName>
</protein>
<accession>A0A2K8KS42</accession>
<keyword evidence="2" id="KW-1185">Reference proteome</keyword>
<dbReference type="EMBL" id="CP011797">
    <property type="protein sequence ID" value="ATX76691.1"/>
    <property type="molecule type" value="Genomic_DNA"/>
</dbReference>
<organism evidence="1 2">
    <name type="scientific">Reinekea forsetii</name>
    <dbReference type="NCBI Taxonomy" id="1336806"/>
    <lineage>
        <taxon>Bacteria</taxon>
        <taxon>Pseudomonadati</taxon>
        <taxon>Pseudomonadota</taxon>
        <taxon>Gammaproteobacteria</taxon>
        <taxon>Oceanospirillales</taxon>
        <taxon>Saccharospirillaceae</taxon>
        <taxon>Reinekea</taxon>
    </lineage>
</organism>